<name>U6G581_9EIME</name>
<dbReference type="InterPro" id="IPR000261">
    <property type="entry name" value="EH_dom"/>
</dbReference>
<protein>
    <recommendedName>
        <fullName evidence="2">EH domain-containing protein</fullName>
    </recommendedName>
</protein>
<dbReference type="Gene3D" id="1.10.238.10">
    <property type="entry name" value="EF-hand"/>
    <property type="match status" value="1"/>
</dbReference>
<feature type="compositionally biased region" description="Low complexity" evidence="1">
    <location>
        <begin position="40"/>
        <end position="58"/>
    </location>
</feature>
<evidence type="ECO:0000256" key="1">
    <source>
        <dbReference type="SAM" id="MobiDB-lite"/>
    </source>
</evidence>
<feature type="domain" description="EH" evidence="2">
    <location>
        <begin position="235"/>
        <end position="260"/>
    </location>
</feature>
<feature type="compositionally biased region" description="Low complexity" evidence="1">
    <location>
        <begin position="84"/>
        <end position="105"/>
    </location>
</feature>
<reference evidence="3" key="1">
    <citation type="submission" date="2013-10" db="EMBL/GenBank/DDBJ databases">
        <title>Genomic analysis of the causative agents of coccidiosis in chickens.</title>
        <authorList>
            <person name="Reid A.J."/>
            <person name="Blake D."/>
            <person name="Billington K."/>
            <person name="Browne H."/>
            <person name="Dunn M."/>
            <person name="Hung S."/>
            <person name="Kawahara F."/>
            <person name="Miranda-Saavedra D."/>
            <person name="Mourier T."/>
            <person name="Nagra H."/>
            <person name="Otto T.D."/>
            <person name="Rawlings N."/>
            <person name="Sanchez A."/>
            <person name="Sanders M."/>
            <person name="Subramaniam C."/>
            <person name="Tay Y."/>
            <person name="Dear P."/>
            <person name="Doerig C."/>
            <person name="Gruber A."/>
            <person name="Parkinson J."/>
            <person name="Shirley M."/>
            <person name="Wan K.L."/>
            <person name="Berriman M."/>
            <person name="Tomley F."/>
            <person name="Pain A."/>
        </authorList>
    </citation>
    <scope>NUCLEOTIDE SEQUENCE [LARGE SCALE GENOMIC DNA]</scope>
    <source>
        <strain evidence="3">Houghton</strain>
    </source>
</reference>
<gene>
    <name evidence="3" type="ORF">EPH_0028650</name>
</gene>
<sequence length="260" mass="25846">MQYSQPQVQPSPSYHFTQTPDNVVGGPLMMGAPSGVDYTQQLQQQQQQQQQQPQQQQLALPFDSTFPLPGAPVGGPHPEDTFGSSYPSAAPEPSPSMGAPLSMGGPPMGPHGPMGGPPMGGPSMGAPGSMGGTPSMGPPGTLGGPPMGAPGSMGAPSSMGGPSSMGAPSSMGGPSEVALGAPAAPPVLTEAEVEVYGQLWREALAQGGPLDESAAAAAAEGGPPTYLSGAAAAAFLERSGLPQETLHTIWGLADTANEGR</sequence>
<dbReference type="Proteomes" id="UP000018201">
    <property type="component" value="Unassembled WGS sequence"/>
</dbReference>
<dbReference type="OrthoDB" id="524326at2759"/>
<feature type="compositionally biased region" description="Low complexity" evidence="1">
    <location>
        <begin position="1"/>
        <end position="13"/>
    </location>
</feature>
<evidence type="ECO:0000259" key="2">
    <source>
        <dbReference type="PROSITE" id="PS50031"/>
    </source>
</evidence>
<evidence type="ECO:0000313" key="4">
    <source>
        <dbReference type="Proteomes" id="UP000018201"/>
    </source>
</evidence>
<dbReference type="PROSITE" id="PS50031">
    <property type="entry name" value="EH"/>
    <property type="match status" value="1"/>
</dbReference>
<feature type="compositionally biased region" description="Pro residues" evidence="1">
    <location>
        <begin position="107"/>
        <end position="120"/>
    </location>
</feature>
<feature type="compositionally biased region" description="Low complexity" evidence="1">
    <location>
        <begin position="149"/>
        <end position="175"/>
    </location>
</feature>
<accession>U6G581</accession>
<dbReference type="VEuPathDB" id="ToxoDB:EPH_0028650"/>
<proteinExistence type="predicted"/>
<feature type="compositionally biased region" description="Low complexity" evidence="1">
    <location>
        <begin position="124"/>
        <end position="139"/>
    </location>
</feature>
<keyword evidence="4" id="KW-1185">Reference proteome</keyword>
<evidence type="ECO:0000313" key="3">
    <source>
        <dbReference type="EMBL" id="CDI73789.1"/>
    </source>
</evidence>
<organism evidence="3 4">
    <name type="scientific">Eimeria praecox</name>
    <dbReference type="NCBI Taxonomy" id="51316"/>
    <lineage>
        <taxon>Eukaryota</taxon>
        <taxon>Sar</taxon>
        <taxon>Alveolata</taxon>
        <taxon>Apicomplexa</taxon>
        <taxon>Conoidasida</taxon>
        <taxon>Coccidia</taxon>
        <taxon>Eucoccidiorida</taxon>
        <taxon>Eimeriorina</taxon>
        <taxon>Eimeriidae</taxon>
        <taxon>Eimeria</taxon>
    </lineage>
</organism>
<dbReference type="AlphaFoldDB" id="U6G581"/>
<dbReference type="EMBL" id="HG688898">
    <property type="protein sequence ID" value="CDI73789.1"/>
    <property type="molecule type" value="Genomic_DNA"/>
</dbReference>
<reference evidence="3" key="2">
    <citation type="submission" date="2013-10" db="EMBL/GenBank/DDBJ databases">
        <authorList>
            <person name="Aslett M."/>
        </authorList>
    </citation>
    <scope>NUCLEOTIDE SEQUENCE [LARGE SCALE GENOMIC DNA]</scope>
    <source>
        <strain evidence="3">Houghton</strain>
    </source>
</reference>
<feature type="region of interest" description="Disordered" evidence="1">
    <location>
        <begin position="1"/>
        <end position="177"/>
    </location>
</feature>
<dbReference type="Pfam" id="PF12763">
    <property type="entry name" value="EH"/>
    <property type="match status" value="1"/>
</dbReference>